<dbReference type="Proteomes" id="UP000027138">
    <property type="component" value="Unassembled WGS sequence"/>
</dbReference>
<protein>
    <submittedName>
        <fullName evidence="1">Uncharacterized protein</fullName>
    </submittedName>
</protein>
<evidence type="ECO:0000313" key="2">
    <source>
        <dbReference type="Proteomes" id="UP000027138"/>
    </source>
</evidence>
<sequence length="111" mass="12687">MSNSQVLVRCGTIRRYFLGERVHVQVIGHMSSSELGASSFDQLPPRLRLEFQRQSTLEWAREISIAVGHLKTTLSEALTWEDFVKIQLEEAKGDRRRGFDRRIFSPAALGL</sequence>
<proteinExistence type="predicted"/>
<organism evidence="1 2">
    <name type="scientific">Jatropha curcas</name>
    <name type="common">Barbados nut</name>
    <dbReference type="NCBI Taxonomy" id="180498"/>
    <lineage>
        <taxon>Eukaryota</taxon>
        <taxon>Viridiplantae</taxon>
        <taxon>Streptophyta</taxon>
        <taxon>Embryophyta</taxon>
        <taxon>Tracheophyta</taxon>
        <taxon>Spermatophyta</taxon>
        <taxon>Magnoliopsida</taxon>
        <taxon>eudicotyledons</taxon>
        <taxon>Gunneridae</taxon>
        <taxon>Pentapetalae</taxon>
        <taxon>rosids</taxon>
        <taxon>fabids</taxon>
        <taxon>Malpighiales</taxon>
        <taxon>Euphorbiaceae</taxon>
        <taxon>Crotonoideae</taxon>
        <taxon>Jatropheae</taxon>
        <taxon>Jatropha</taxon>
    </lineage>
</organism>
<gene>
    <name evidence="1" type="ORF">JCGZ_05982</name>
</gene>
<accession>A0A067KR99</accession>
<dbReference type="EMBL" id="KK914399">
    <property type="protein sequence ID" value="KDP37543.1"/>
    <property type="molecule type" value="Genomic_DNA"/>
</dbReference>
<evidence type="ECO:0000313" key="1">
    <source>
        <dbReference type="EMBL" id="KDP37543.1"/>
    </source>
</evidence>
<reference evidence="1 2" key="1">
    <citation type="journal article" date="2014" name="PLoS ONE">
        <title>Global Analysis of Gene Expression Profiles in Physic Nut (Jatropha curcas L.) Seedlings Exposed to Salt Stress.</title>
        <authorList>
            <person name="Zhang L."/>
            <person name="Zhang C."/>
            <person name="Wu P."/>
            <person name="Chen Y."/>
            <person name="Li M."/>
            <person name="Jiang H."/>
            <person name="Wu G."/>
        </authorList>
    </citation>
    <scope>NUCLEOTIDE SEQUENCE [LARGE SCALE GENOMIC DNA]</scope>
    <source>
        <strain evidence="2">cv. GZQX0401</strain>
        <tissue evidence="1">Young leaves</tissue>
    </source>
</reference>
<keyword evidence="2" id="KW-1185">Reference proteome</keyword>
<dbReference type="AlphaFoldDB" id="A0A067KR99"/>
<name>A0A067KR99_JATCU</name>